<protein>
    <submittedName>
        <fullName evidence="2">Uncharacterized protein</fullName>
    </submittedName>
</protein>
<feature type="region of interest" description="Disordered" evidence="1">
    <location>
        <begin position="59"/>
        <end position="91"/>
    </location>
</feature>
<name>A0A699K9R8_TANCI</name>
<organism evidence="2">
    <name type="scientific">Tanacetum cinerariifolium</name>
    <name type="common">Dalmatian daisy</name>
    <name type="synonym">Chrysanthemum cinerariifolium</name>
    <dbReference type="NCBI Taxonomy" id="118510"/>
    <lineage>
        <taxon>Eukaryota</taxon>
        <taxon>Viridiplantae</taxon>
        <taxon>Streptophyta</taxon>
        <taxon>Embryophyta</taxon>
        <taxon>Tracheophyta</taxon>
        <taxon>Spermatophyta</taxon>
        <taxon>Magnoliopsida</taxon>
        <taxon>eudicotyledons</taxon>
        <taxon>Gunneridae</taxon>
        <taxon>Pentapetalae</taxon>
        <taxon>asterids</taxon>
        <taxon>campanulids</taxon>
        <taxon>Asterales</taxon>
        <taxon>Asteraceae</taxon>
        <taxon>Asteroideae</taxon>
        <taxon>Anthemideae</taxon>
        <taxon>Anthemidinae</taxon>
        <taxon>Tanacetum</taxon>
    </lineage>
</organism>
<reference evidence="2" key="1">
    <citation type="journal article" date="2019" name="Sci. Rep.">
        <title>Draft genome of Tanacetum cinerariifolium, the natural source of mosquito coil.</title>
        <authorList>
            <person name="Yamashiro T."/>
            <person name="Shiraishi A."/>
            <person name="Satake H."/>
            <person name="Nakayama K."/>
        </authorList>
    </citation>
    <scope>NUCLEOTIDE SEQUENCE</scope>
</reference>
<proteinExistence type="predicted"/>
<dbReference type="EMBL" id="BKCJ010496876">
    <property type="protein sequence ID" value="GFA83417.1"/>
    <property type="molecule type" value="Genomic_DNA"/>
</dbReference>
<sequence length="117" mass="12724">MQDVDIEPAELQEVMEVVTTAKLITKVVTAASTTIIADAPQLTIAVALTLTTVPSASRRRKGVVIRDSEETATPSTIIHSKSKSKDKGKGILKEDNVVKRYQALRRKPQTEAQPGRT</sequence>
<dbReference type="AlphaFoldDB" id="A0A699K9R8"/>
<evidence type="ECO:0000256" key="1">
    <source>
        <dbReference type="SAM" id="MobiDB-lite"/>
    </source>
</evidence>
<accession>A0A699K9R8</accession>
<evidence type="ECO:0000313" key="2">
    <source>
        <dbReference type="EMBL" id="GFA83417.1"/>
    </source>
</evidence>
<gene>
    <name evidence="2" type="ORF">Tci_655389</name>
</gene>
<comment type="caution">
    <text evidence="2">The sequence shown here is derived from an EMBL/GenBank/DDBJ whole genome shotgun (WGS) entry which is preliminary data.</text>
</comment>